<dbReference type="EMBL" id="QJVJ01000001">
    <property type="protein sequence ID" value="PYI57122.1"/>
    <property type="molecule type" value="Genomic_DNA"/>
</dbReference>
<organism evidence="2 3">
    <name type="scientific">Paenibacillus flagellatus</name>
    <dbReference type="NCBI Taxonomy" id="2211139"/>
    <lineage>
        <taxon>Bacteria</taxon>
        <taxon>Bacillati</taxon>
        <taxon>Bacillota</taxon>
        <taxon>Bacilli</taxon>
        <taxon>Bacillales</taxon>
        <taxon>Paenibacillaceae</taxon>
        <taxon>Paenibacillus</taxon>
    </lineage>
</organism>
<dbReference type="PANTHER" id="PTHR43539:SF78">
    <property type="entry name" value="FLAVIN-CONTAINING MONOOXYGENASE"/>
    <property type="match status" value="1"/>
</dbReference>
<dbReference type="Gene3D" id="3.50.50.60">
    <property type="entry name" value="FAD/NAD(P)-binding domain"/>
    <property type="match status" value="1"/>
</dbReference>
<dbReference type="InterPro" id="IPR036188">
    <property type="entry name" value="FAD/NAD-bd_sf"/>
</dbReference>
<dbReference type="AlphaFoldDB" id="A0A2V5KDR8"/>
<comment type="caution">
    <text evidence="2">The sequence shown here is derived from an EMBL/GenBank/DDBJ whole genome shotgun (WGS) entry which is preliminary data.</text>
</comment>
<dbReference type="PANTHER" id="PTHR43539">
    <property type="entry name" value="FLAVIN-BINDING MONOOXYGENASE-LIKE PROTEIN (AFU_ORTHOLOGUE AFUA_4G09220)"/>
    <property type="match status" value="1"/>
</dbReference>
<dbReference type="Proteomes" id="UP000247476">
    <property type="component" value="Unassembled WGS sequence"/>
</dbReference>
<name>A0A2V5KDR8_9BACL</name>
<dbReference type="SUPFAM" id="SSF51905">
    <property type="entry name" value="FAD/NAD(P)-binding domain"/>
    <property type="match status" value="2"/>
</dbReference>
<proteinExistence type="predicted"/>
<dbReference type="InterPro" id="IPR050982">
    <property type="entry name" value="Auxin_biosynth/cation_transpt"/>
</dbReference>
<keyword evidence="1" id="KW-0560">Oxidoreductase</keyword>
<sequence>MKHTDVVVVGGGQAGLAIGYYLKHRGIPFLIVDANERTGDTWRNRYDSLHLFTPRQFDGLPGLAFPGKPNGLPSKDEAADYLEAYARHFSLPIQYRTNVIAMEQSERGFTLHTGRGDLSARQVVVATGPFHTPWIPAFAGRLPDRVVQLHSAAYRNPAQLQPGNVLVVGAGNSGAQIAVELARERNVSLSHGRPLHFKPLYMLGKSIFWYFDKLGLLKADVDSGVGAWLKKQPEQIYGLDLKTMLADNTIDSFPKAVNADETGIHFDDGRVLRADNVIWATGFRSDYRWIRIPAAFDDNGAPIHRNGVSPVEGLFFLGLPWQSCRGSALMGWVAEDARRLAQSLEPLSSALHMNK</sequence>
<evidence type="ECO:0000313" key="2">
    <source>
        <dbReference type="EMBL" id="PYI57122.1"/>
    </source>
</evidence>
<dbReference type="PRINTS" id="PR00368">
    <property type="entry name" value="FADPNR"/>
</dbReference>
<dbReference type="GO" id="GO:0050660">
    <property type="term" value="F:flavin adenine dinucleotide binding"/>
    <property type="evidence" value="ECO:0007669"/>
    <property type="project" value="TreeGrafter"/>
</dbReference>
<evidence type="ECO:0000313" key="3">
    <source>
        <dbReference type="Proteomes" id="UP000247476"/>
    </source>
</evidence>
<dbReference type="RefSeq" id="WP_110838162.1">
    <property type="nucleotide sequence ID" value="NZ_QJVJ01000001.1"/>
</dbReference>
<evidence type="ECO:0000256" key="1">
    <source>
        <dbReference type="ARBA" id="ARBA00023002"/>
    </source>
</evidence>
<keyword evidence="3" id="KW-1185">Reference proteome</keyword>
<accession>A0A2V5KDR8</accession>
<dbReference type="GO" id="GO:0004497">
    <property type="term" value="F:monooxygenase activity"/>
    <property type="evidence" value="ECO:0007669"/>
    <property type="project" value="TreeGrafter"/>
</dbReference>
<gene>
    <name evidence="2" type="ORF">DLM86_01360</name>
</gene>
<dbReference type="Pfam" id="PF13738">
    <property type="entry name" value="Pyr_redox_3"/>
    <property type="match status" value="1"/>
</dbReference>
<protein>
    <submittedName>
        <fullName evidence="2">Oxidoreductase</fullName>
    </submittedName>
</protein>
<dbReference type="OrthoDB" id="9778740at2"/>
<dbReference type="PRINTS" id="PR00469">
    <property type="entry name" value="PNDRDTASEII"/>
</dbReference>
<reference evidence="2 3" key="1">
    <citation type="submission" date="2018-05" db="EMBL/GenBank/DDBJ databases">
        <title>Paenibacillus flagellatus sp. nov., isolated from selenium mineral soil.</title>
        <authorList>
            <person name="Dai X."/>
        </authorList>
    </citation>
    <scope>NUCLEOTIDE SEQUENCE [LARGE SCALE GENOMIC DNA]</scope>
    <source>
        <strain evidence="2 3">DXL2</strain>
    </source>
</reference>